<dbReference type="STRING" id="507626.LOKO_02731"/>
<dbReference type="SUPFAM" id="SSF52200">
    <property type="entry name" value="Toll/Interleukin receptor TIR domain"/>
    <property type="match status" value="1"/>
</dbReference>
<dbReference type="SMART" id="SM00255">
    <property type="entry name" value="TIR"/>
    <property type="match status" value="1"/>
</dbReference>
<evidence type="ECO:0000313" key="2">
    <source>
        <dbReference type="EMBL" id="AMD01784.1"/>
    </source>
</evidence>
<dbReference type="Gene3D" id="3.40.50.10140">
    <property type="entry name" value="Toll/interleukin-1 receptor homology (TIR) domain"/>
    <property type="match status" value="1"/>
</dbReference>
<dbReference type="AlphaFoldDB" id="A0A0X8HFR0"/>
<sequence>MIDIAILRELREEVEDILSSVTENALYSRFSFMRKMPEAKGQFWEYELVFWTEDDDFRSFPCGCFVGPGTFRNVSVDINTFFDNNDKLLAEFIDSIQSGFFKELVPVLNRIEGELNRDRESRKDGSGVALNLCSYVTTDDAWIRGVCEEYILISHQSEERVGELEIGCQQNERYRIKVKSDMGDTYFYVPFDKVKCFKNHERVEGVRNTPYRKYQVALSFAGEDRDYVSEVARILRQKRVRVFYDEYETASLWGKDLYAHLDDVYRKQAQYCVVFLSQHYAKKLWTNHERESAQARAFEEQNEYILPVKLDEIEIPGIRPTLGYVEKTPPEKLADLIFRKINGFCED</sequence>
<gene>
    <name evidence="2" type="ORF">LOKO_02731</name>
</gene>
<evidence type="ECO:0000259" key="1">
    <source>
        <dbReference type="SMART" id="SM00255"/>
    </source>
</evidence>
<evidence type="ECO:0000313" key="3">
    <source>
        <dbReference type="Proteomes" id="UP000063387"/>
    </source>
</evidence>
<reference evidence="2" key="2">
    <citation type="submission" date="2016-02" db="EMBL/GenBank/DDBJ databases">
        <authorList>
            <person name="Wen L."/>
            <person name="He K."/>
            <person name="Yang H."/>
        </authorList>
    </citation>
    <scope>NUCLEOTIDE SEQUENCE [LARGE SCALE GENOMIC DNA]</scope>
    <source>
        <strain evidence="2">AGD 8-3</strain>
    </source>
</reference>
<organism evidence="2 3">
    <name type="scientific">Halomonas chromatireducens</name>
    <dbReference type="NCBI Taxonomy" id="507626"/>
    <lineage>
        <taxon>Bacteria</taxon>
        <taxon>Pseudomonadati</taxon>
        <taxon>Pseudomonadota</taxon>
        <taxon>Gammaproteobacteria</taxon>
        <taxon>Oceanospirillales</taxon>
        <taxon>Halomonadaceae</taxon>
        <taxon>Halomonas</taxon>
    </lineage>
</organism>
<proteinExistence type="predicted"/>
<dbReference type="OrthoDB" id="7055795at2"/>
<protein>
    <recommendedName>
        <fullName evidence="1">TIR domain-containing protein</fullName>
    </recommendedName>
</protein>
<name>A0A0X8HFR0_9GAMM</name>
<reference evidence="2" key="1">
    <citation type="journal article" date="2016" name="Genome Announc.">
        <title>Draft Genome Sequence of 'Halomonas chromatireducens' Strain AGD 8-3, a Haloalkaliphilic Chromate- and Selenite-Reducing Gammaproteobacterium.</title>
        <authorList>
            <person name="Sharko F.S."/>
            <person name="Shapovalova A.A."/>
            <person name="Tsygankova S.V."/>
            <person name="Komova A.V."/>
            <person name="Boulygina E.S."/>
            <person name="Teslyuk A.B."/>
            <person name="Gotovtsev P.M."/>
            <person name="Namsaraev Z.B."/>
            <person name="Khijniak T.V."/>
            <person name="Nedoluzhko A.V."/>
            <person name="Vasilov R.G."/>
        </authorList>
    </citation>
    <scope>NUCLEOTIDE SEQUENCE [LARGE SCALE GENOMIC DNA]</scope>
    <source>
        <strain evidence="2">AGD 8-3</strain>
    </source>
</reference>
<dbReference type="PATRIC" id="fig|507626.3.peg.2725"/>
<dbReference type="Proteomes" id="UP000063387">
    <property type="component" value="Chromosome"/>
</dbReference>
<feature type="domain" description="TIR" evidence="1">
    <location>
        <begin position="213"/>
        <end position="347"/>
    </location>
</feature>
<dbReference type="RefSeq" id="WP_066450372.1">
    <property type="nucleotide sequence ID" value="NZ_CP014226.1"/>
</dbReference>
<accession>A0A0X8HFR0</accession>
<dbReference type="KEGG" id="hco:LOKO_02731"/>
<dbReference type="InterPro" id="IPR035897">
    <property type="entry name" value="Toll_tir_struct_dom_sf"/>
</dbReference>
<dbReference type="Pfam" id="PF13676">
    <property type="entry name" value="TIR_2"/>
    <property type="match status" value="1"/>
</dbReference>
<keyword evidence="3" id="KW-1185">Reference proteome</keyword>
<dbReference type="GO" id="GO:0007165">
    <property type="term" value="P:signal transduction"/>
    <property type="evidence" value="ECO:0007669"/>
    <property type="project" value="InterPro"/>
</dbReference>
<dbReference type="InterPro" id="IPR000157">
    <property type="entry name" value="TIR_dom"/>
</dbReference>
<dbReference type="EMBL" id="CP014226">
    <property type="protein sequence ID" value="AMD01784.1"/>
    <property type="molecule type" value="Genomic_DNA"/>
</dbReference>